<dbReference type="GeneID" id="4389457"/>
<dbReference type="STRING" id="306901.Q2H8I8"/>
<proteinExistence type="predicted"/>
<evidence type="ECO:0000313" key="2">
    <source>
        <dbReference type="EMBL" id="EAQ91531.1"/>
    </source>
</evidence>
<feature type="region of interest" description="Disordered" evidence="1">
    <location>
        <begin position="354"/>
        <end position="380"/>
    </location>
</feature>
<evidence type="ECO:0000313" key="3">
    <source>
        <dbReference type="Proteomes" id="UP000001056"/>
    </source>
</evidence>
<dbReference type="VEuPathDB" id="FungiDB:CHGG_03466"/>
<dbReference type="RefSeq" id="XP_001229982.1">
    <property type="nucleotide sequence ID" value="XM_001229981.1"/>
</dbReference>
<dbReference type="eggNOG" id="KOG0070">
    <property type="taxonomic scope" value="Eukaryota"/>
</dbReference>
<dbReference type="OMA" id="RTTEIEW"/>
<accession>Q2H8I8</accession>
<sequence>MALLGAWGSSRPDKTPEKRPAPAQLTIDEFRRGFLRGSISPWNHNEYLRAAYITLLEPENMDLGLLEVASKFAADVDRFKQRNSQLQDQPESRLAMSLTRVYQRDSQYYNFKRLLHYIPEMVNENLPTTYYSPDILKSEYSQNFWMLPNLRELPEPVQHPDLTFRERFTKTQFEDPERRLRFAFAVVQRYLRPGETRRRSWFISLAFASLQQQTMQLRSTQPQVAAYSETQSYFYIQLVHAALSGLIFIGGPKLVQEVSYPQFKATFNLSPSAWTDHYSPALWDSVQARAAFVPPDRKPLPDTMHAPKFWIGPTHHRAEAHFHRLGLIPELPAPEILHFHRAILLEDAKSIPNPDLPPVHHHHPRPPPSNTFTPTSSSTS</sequence>
<name>Q2H8I8_CHAGB</name>
<keyword evidence="3" id="KW-1185">Reference proteome</keyword>
<dbReference type="AlphaFoldDB" id="Q2H8I8"/>
<organism evidence="2 3">
    <name type="scientific">Chaetomium globosum (strain ATCC 6205 / CBS 148.51 / DSM 1962 / NBRC 6347 / NRRL 1970)</name>
    <name type="common">Soil fungus</name>
    <dbReference type="NCBI Taxonomy" id="306901"/>
    <lineage>
        <taxon>Eukaryota</taxon>
        <taxon>Fungi</taxon>
        <taxon>Dikarya</taxon>
        <taxon>Ascomycota</taxon>
        <taxon>Pezizomycotina</taxon>
        <taxon>Sordariomycetes</taxon>
        <taxon>Sordariomycetidae</taxon>
        <taxon>Sordariales</taxon>
        <taxon>Chaetomiaceae</taxon>
        <taxon>Chaetomium</taxon>
    </lineage>
</organism>
<evidence type="ECO:0000256" key="1">
    <source>
        <dbReference type="SAM" id="MobiDB-lite"/>
    </source>
</evidence>
<reference evidence="3" key="1">
    <citation type="journal article" date="2015" name="Genome Announc.">
        <title>Draft genome sequence of the cellulolytic fungus Chaetomium globosum.</title>
        <authorList>
            <person name="Cuomo C.A."/>
            <person name="Untereiner W.A."/>
            <person name="Ma L.-J."/>
            <person name="Grabherr M."/>
            <person name="Birren B.W."/>
        </authorList>
    </citation>
    <scope>NUCLEOTIDE SEQUENCE [LARGE SCALE GENOMIC DNA]</scope>
    <source>
        <strain evidence="3">ATCC 6205 / CBS 148.51 / DSM 1962 / NBRC 6347 / NRRL 1970</strain>
    </source>
</reference>
<dbReference type="Proteomes" id="UP000001056">
    <property type="component" value="Unassembled WGS sequence"/>
</dbReference>
<dbReference type="OrthoDB" id="427186at2759"/>
<dbReference type="InParanoid" id="Q2H8I8"/>
<gene>
    <name evidence="2" type="ORF">CHGG_03466</name>
</gene>
<feature type="region of interest" description="Disordered" evidence="1">
    <location>
        <begin position="1"/>
        <end position="23"/>
    </location>
</feature>
<dbReference type="HOGENOM" id="CLU_727620_0_0_1"/>
<feature type="compositionally biased region" description="Basic and acidic residues" evidence="1">
    <location>
        <begin position="11"/>
        <end position="20"/>
    </location>
</feature>
<protein>
    <submittedName>
        <fullName evidence="2">Uncharacterized protein</fullName>
    </submittedName>
</protein>
<dbReference type="EMBL" id="CH408030">
    <property type="protein sequence ID" value="EAQ91531.1"/>
    <property type="molecule type" value="Genomic_DNA"/>
</dbReference>
<feature type="compositionally biased region" description="Low complexity" evidence="1">
    <location>
        <begin position="370"/>
        <end position="380"/>
    </location>
</feature>